<name>A0A9W9IEP5_9EURO</name>
<organism evidence="2 3">
    <name type="scientific">Penicillium canariense</name>
    <dbReference type="NCBI Taxonomy" id="189055"/>
    <lineage>
        <taxon>Eukaryota</taxon>
        <taxon>Fungi</taxon>
        <taxon>Dikarya</taxon>
        <taxon>Ascomycota</taxon>
        <taxon>Pezizomycotina</taxon>
        <taxon>Eurotiomycetes</taxon>
        <taxon>Eurotiomycetidae</taxon>
        <taxon>Eurotiales</taxon>
        <taxon>Aspergillaceae</taxon>
        <taxon>Penicillium</taxon>
    </lineage>
</organism>
<dbReference type="EMBL" id="JAPQKN010000001">
    <property type="protein sequence ID" value="KAJ5176258.1"/>
    <property type="molecule type" value="Genomic_DNA"/>
</dbReference>
<evidence type="ECO:0000313" key="2">
    <source>
        <dbReference type="EMBL" id="KAJ5176258.1"/>
    </source>
</evidence>
<evidence type="ECO:0000313" key="3">
    <source>
        <dbReference type="Proteomes" id="UP001149163"/>
    </source>
</evidence>
<feature type="compositionally biased region" description="Low complexity" evidence="1">
    <location>
        <begin position="16"/>
        <end position="26"/>
    </location>
</feature>
<dbReference type="RefSeq" id="XP_056547866.1">
    <property type="nucleotide sequence ID" value="XM_056684260.1"/>
</dbReference>
<evidence type="ECO:0000256" key="1">
    <source>
        <dbReference type="SAM" id="MobiDB-lite"/>
    </source>
</evidence>
<keyword evidence="3" id="KW-1185">Reference proteome</keyword>
<feature type="region of interest" description="Disordered" evidence="1">
    <location>
        <begin position="62"/>
        <end position="84"/>
    </location>
</feature>
<gene>
    <name evidence="2" type="ORF">N7482_002135</name>
</gene>
<dbReference type="Proteomes" id="UP001149163">
    <property type="component" value="Unassembled WGS sequence"/>
</dbReference>
<accession>A0A9W9IEP5</accession>
<proteinExistence type="predicted"/>
<protein>
    <submittedName>
        <fullName evidence="2">Uncharacterized protein</fullName>
    </submittedName>
</protein>
<comment type="caution">
    <text evidence="2">The sequence shown here is derived from an EMBL/GenBank/DDBJ whole genome shotgun (WGS) entry which is preliminary data.</text>
</comment>
<reference evidence="2" key="1">
    <citation type="submission" date="2022-11" db="EMBL/GenBank/DDBJ databases">
        <authorList>
            <person name="Petersen C."/>
        </authorList>
    </citation>
    <scope>NUCLEOTIDE SEQUENCE</scope>
    <source>
        <strain evidence="2">IBT 26290</strain>
    </source>
</reference>
<dbReference type="AlphaFoldDB" id="A0A9W9IEP5"/>
<feature type="region of interest" description="Disordered" evidence="1">
    <location>
        <begin position="1"/>
        <end position="29"/>
    </location>
</feature>
<dbReference type="GeneID" id="81423436"/>
<reference evidence="2" key="2">
    <citation type="journal article" date="2023" name="IMA Fungus">
        <title>Comparative genomic study of the Penicillium genus elucidates a diverse pangenome and 15 lateral gene transfer events.</title>
        <authorList>
            <person name="Petersen C."/>
            <person name="Sorensen T."/>
            <person name="Nielsen M.R."/>
            <person name="Sondergaard T.E."/>
            <person name="Sorensen J.L."/>
            <person name="Fitzpatrick D.A."/>
            <person name="Frisvad J.C."/>
            <person name="Nielsen K.L."/>
        </authorList>
    </citation>
    <scope>NUCLEOTIDE SEQUENCE</scope>
    <source>
        <strain evidence="2">IBT 26290</strain>
    </source>
</reference>
<sequence>MAKLASATSPWPMEPSGSNSSRNSFSMALPSDPEIKGLARVVRLIGEGGGGRKGPVRRRCLSQWGAGGGKPTNSLGLASRRVRV</sequence>